<proteinExistence type="inferred from homology"/>
<evidence type="ECO:0000313" key="7">
    <source>
        <dbReference type="EMBL" id="MCI5756402.1"/>
    </source>
</evidence>
<dbReference type="Pfam" id="PF01081">
    <property type="entry name" value="Aldolase"/>
    <property type="match status" value="1"/>
</dbReference>
<comment type="pathway">
    <text evidence="1">Carbohydrate acid metabolism.</text>
</comment>
<accession>A0AAE3FI40</accession>
<name>A0AAE3FI40_9BACT</name>
<comment type="subunit">
    <text evidence="3">Homotrimer.</text>
</comment>
<dbReference type="AlphaFoldDB" id="A0AAE3FI40"/>
<keyword evidence="4 7" id="KW-0456">Lyase</keyword>
<dbReference type="InterPro" id="IPR029068">
    <property type="entry name" value="Glyas_Bleomycin-R_OHBP_Dase"/>
</dbReference>
<evidence type="ECO:0000256" key="4">
    <source>
        <dbReference type="ARBA" id="ARBA00023239"/>
    </source>
</evidence>
<dbReference type="InterPro" id="IPR031338">
    <property type="entry name" value="KDPG/KHG_AS_2"/>
</dbReference>
<evidence type="ECO:0000256" key="1">
    <source>
        <dbReference type="ARBA" id="ARBA00004761"/>
    </source>
</evidence>
<dbReference type="SUPFAM" id="SSF54593">
    <property type="entry name" value="Glyoxalase/Bleomycin resistance protein/Dihydroxybiphenyl dioxygenase"/>
    <property type="match status" value="1"/>
</dbReference>
<dbReference type="PROSITE" id="PS00160">
    <property type="entry name" value="ALDOLASE_KDPG_KHG_2"/>
    <property type="match status" value="1"/>
</dbReference>
<gene>
    <name evidence="7" type="primary">eda</name>
    <name evidence="7" type="ORF">MR241_08950</name>
</gene>
<reference evidence="7 8" key="1">
    <citation type="submission" date="2022-03" db="EMBL/GenBank/DDBJ databases">
        <title>Metagenome-assembled genomes from swine fecal metagenomes.</title>
        <authorList>
            <person name="Holman D.B."/>
            <person name="Kommadath A."/>
        </authorList>
    </citation>
    <scope>NUCLEOTIDE SEQUENCE [LARGE SCALE GENOMIC DNA]</scope>
    <source>
        <strain evidence="7">SUG147</strain>
    </source>
</reference>
<keyword evidence="5" id="KW-0119">Carbohydrate metabolism</keyword>
<dbReference type="Proteomes" id="UP001139365">
    <property type="component" value="Unassembled WGS sequence"/>
</dbReference>
<dbReference type="PANTHER" id="PTHR30246">
    <property type="entry name" value="2-KETO-3-DEOXY-6-PHOSPHOGLUCONATE ALDOLASE"/>
    <property type="match status" value="1"/>
</dbReference>
<dbReference type="NCBIfam" id="TIGR01182">
    <property type="entry name" value="eda"/>
    <property type="match status" value="1"/>
</dbReference>
<evidence type="ECO:0000256" key="5">
    <source>
        <dbReference type="ARBA" id="ARBA00023277"/>
    </source>
</evidence>
<comment type="similarity">
    <text evidence="2">Belongs to the KHG/KDPG aldolase family.</text>
</comment>
<dbReference type="Gene3D" id="3.20.20.70">
    <property type="entry name" value="Aldolase class I"/>
    <property type="match status" value="1"/>
</dbReference>
<dbReference type="EC" id="4.1.2.14" evidence="7"/>
<evidence type="ECO:0000313" key="8">
    <source>
        <dbReference type="Proteomes" id="UP001139365"/>
    </source>
</evidence>
<dbReference type="GO" id="GO:0008700">
    <property type="term" value="F:(R,S)-4-hydroxy-2-oxoglutarate aldolase activity"/>
    <property type="evidence" value="ECO:0007669"/>
    <property type="project" value="UniProtKB-EC"/>
</dbReference>
<protein>
    <submittedName>
        <fullName evidence="7">Bifunctional 4-hydroxy-2-oxoglutarate aldolase/2-dehydro-3-deoxy-phosphogluconate aldolase</fullName>
        <ecNumber evidence="7">4.1.2.14</ecNumber>
        <ecNumber evidence="7">4.1.3.16</ecNumber>
    </submittedName>
</protein>
<dbReference type="PANTHER" id="PTHR30246:SF1">
    <property type="entry name" value="2-DEHYDRO-3-DEOXY-6-PHOSPHOGALACTONATE ALDOLASE-RELATED"/>
    <property type="match status" value="1"/>
</dbReference>
<comment type="caution">
    <text evidence="7">The sequence shown here is derived from an EMBL/GenBank/DDBJ whole genome shotgun (WGS) entry which is preliminary data.</text>
</comment>
<dbReference type="PROSITE" id="PS51819">
    <property type="entry name" value="VOC"/>
    <property type="match status" value="1"/>
</dbReference>
<dbReference type="GO" id="GO:0008675">
    <property type="term" value="F:2-dehydro-3-deoxy-phosphogluconate aldolase activity"/>
    <property type="evidence" value="ECO:0007669"/>
    <property type="project" value="UniProtKB-EC"/>
</dbReference>
<sequence length="328" mass="34818">MANVFDKAAELGIVPVLSIPDVSHAVPLVKGLAKGGLPLIEVMFRTDAALDSIREIAEKCPEICVGAGTVVTIEQADAAMAAGAKFLVSPGFDPELVKHCVEKGYDILPGIATPTEIQNAVKFGLKYLKFFPAPTGGGTEALDMFSGPYPGVKFVVTGGMGADTIAEYLDVPCVAAVGGTFPAPMKMILDDDTDGIAEVTRKAVAEVFGFRIAHVGLNSENEAEAKKTAETLARIFGLEVIPHDPCYFAGSLVEVMKGQGRGRLGHIAIGTRDIVRAAKYVERAGIALDWENAKYYPDGSLMCVFFRDDIAGFAFHLLAGPQKPKSDR</sequence>
<dbReference type="InterPro" id="IPR037523">
    <property type="entry name" value="VOC_core"/>
</dbReference>
<dbReference type="Gene3D" id="3.10.180.10">
    <property type="entry name" value="2,3-Dihydroxybiphenyl 1,2-Dioxygenase, domain 1"/>
    <property type="match status" value="1"/>
</dbReference>
<dbReference type="CDD" id="cd00452">
    <property type="entry name" value="KDPG_aldolase"/>
    <property type="match status" value="1"/>
</dbReference>
<dbReference type="EC" id="4.1.3.16" evidence="7"/>
<dbReference type="SUPFAM" id="SSF51569">
    <property type="entry name" value="Aldolase"/>
    <property type="match status" value="1"/>
</dbReference>
<dbReference type="InterPro" id="IPR000887">
    <property type="entry name" value="Aldlse_KDPG_KHG"/>
</dbReference>
<evidence type="ECO:0000259" key="6">
    <source>
        <dbReference type="PROSITE" id="PS51819"/>
    </source>
</evidence>
<feature type="domain" description="VOC" evidence="6">
    <location>
        <begin position="211"/>
        <end position="320"/>
    </location>
</feature>
<evidence type="ECO:0000256" key="2">
    <source>
        <dbReference type="ARBA" id="ARBA00006906"/>
    </source>
</evidence>
<dbReference type="EMBL" id="JALEMU010000150">
    <property type="protein sequence ID" value="MCI5756402.1"/>
    <property type="molecule type" value="Genomic_DNA"/>
</dbReference>
<dbReference type="InterPro" id="IPR013785">
    <property type="entry name" value="Aldolase_TIM"/>
</dbReference>
<organism evidence="7 8">
    <name type="scientific">Candidatus Colimorpha enterica</name>
    <dbReference type="NCBI Taxonomy" id="3083063"/>
    <lineage>
        <taxon>Bacteria</taxon>
        <taxon>Pseudomonadati</taxon>
        <taxon>Bacteroidota</taxon>
        <taxon>Bacteroidia</taxon>
        <taxon>Bacteroidales</taxon>
        <taxon>Candidatus Colimorpha</taxon>
    </lineage>
</organism>
<evidence type="ECO:0000256" key="3">
    <source>
        <dbReference type="ARBA" id="ARBA00011233"/>
    </source>
</evidence>